<dbReference type="STRING" id="1121400.SAMN02746065_11295"/>
<keyword evidence="8" id="KW-0238">DNA-binding</keyword>
<dbReference type="PROSITE" id="PS50110">
    <property type="entry name" value="RESPONSE_REGULATORY"/>
    <property type="match status" value="1"/>
</dbReference>
<dbReference type="EMBL" id="FWXY01000012">
    <property type="protein sequence ID" value="SMC85566.1"/>
    <property type="molecule type" value="Genomic_DNA"/>
</dbReference>
<dbReference type="Pfam" id="PF00158">
    <property type="entry name" value="Sigma54_activat"/>
    <property type="match status" value="1"/>
</dbReference>
<dbReference type="GO" id="GO:0006355">
    <property type="term" value="P:regulation of DNA-templated transcription"/>
    <property type="evidence" value="ECO:0007669"/>
    <property type="project" value="InterPro"/>
</dbReference>
<dbReference type="GO" id="GO:0000160">
    <property type="term" value="P:phosphorelay signal transduction system"/>
    <property type="evidence" value="ECO:0007669"/>
    <property type="project" value="UniProtKB-KW"/>
</dbReference>
<dbReference type="PROSITE" id="PS00676">
    <property type="entry name" value="SIGMA54_INTERACT_2"/>
    <property type="match status" value="1"/>
</dbReference>
<dbReference type="Gene3D" id="3.40.50.2300">
    <property type="match status" value="1"/>
</dbReference>
<keyword evidence="2" id="KW-0963">Cytoplasm</keyword>
<keyword evidence="3 11" id="KW-0597">Phosphoprotein</keyword>
<evidence type="ECO:0000256" key="9">
    <source>
        <dbReference type="ARBA" id="ARBA00023159"/>
    </source>
</evidence>
<dbReference type="PANTHER" id="PTHR32071:SF119">
    <property type="entry name" value="SIGMA L-DEPENDENT TRANSCRIPTIONAL REGULATOR YPLP-RELATED"/>
    <property type="match status" value="1"/>
</dbReference>
<dbReference type="OrthoDB" id="9763792at2"/>
<keyword evidence="7" id="KW-0805">Transcription regulation</keyword>
<keyword evidence="15" id="KW-1185">Reference proteome</keyword>
<evidence type="ECO:0000256" key="3">
    <source>
        <dbReference type="ARBA" id="ARBA00022553"/>
    </source>
</evidence>
<evidence type="ECO:0000313" key="14">
    <source>
        <dbReference type="EMBL" id="SMC85566.1"/>
    </source>
</evidence>
<dbReference type="InterPro" id="IPR002078">
    <property type="entry name" value="Sigma_54_int"/>
</dbReference>
<dbReference type="SUPFAM" id="SSF52172">
    <property type="entry name" value="CheY-like"/>
    <property type="match status" value="1"/>
</dbReference>
<dbReference type="FunFam" id="1.10.8.60:FF:000014">
    <property type="entry name" value="DNA-binding transcriptional regulator NtrC"/>
    <property type="match status" value="1"/>
</dbReference>
<dbReference type="Pfam" id="PF02954">
    <property type="entry name" value="HTH_8"/>
    <property type="match status" value="1"/>
</dbReference>
<evidence type="ECO:0000256" key="2">
    <source>
        <dbReference type="ARBA" id="ARBA00022490"/>
    </source>
</evidence>
<dbReference type="FunFam" id="3.40.50.2300:FF:000018">
    <property type="entry name" value="DNA-binding transcriptional regulator NtrC"/>
    <property type="match status" value="1"/>
</dbReference>
<keyword evidence="4" id="KW-0547">Nucleotide-binding</keyword>
<dbReference type="InterPro" id="IPR027417">
    <property type="entry name" value="P-loop_NTPase"/>
</dbReference>
<reference evidence="14 15" key="1">
    <citation type="submission" date="2017-04" db="EMBL/GenBank/DDBJ databases">
        <authorList>
            <person name="Afonso C.L."/>
            <person name="Miller P.J."/>
            <person name="Scott M.A."/>
            <person name="Spackman E."/>
            <person name="Goraichik I."/>
            <person name="Dimitrov K.M."/>
            <person name="Suarez D.L."/>
            <person name="Swayne D.E."/>
        </authorList>
    </citation>
    <scope>NUCLEOTIDE SEQUENCE [LARGE SCALE GENOMIC DNA]</scope>
    <source>
        <strain evidence="14 15">DSM 3385</strain>
    </source>
</reference>
<dbReference type="GO" id="GO:0043565">
    <property type="term" value="F:sequence-specific DNA binding"/>
    <property type="evidence" value="ECO:0007669"/>
    <property type="project" value="InterPro"/>
</dbReference>
<dbReference type="PROSITE" id="PS50045">
    <property type="entry name" value="SIGMA54_INTERACT_4"/>
    <property type="match status" value="1"/>
</dbReference>
<dbReference type="CDD" id="cd00009">
    <property type="entry name" value="AAA"/>
    <property type="match status" value="1"/>
</dbReference>
<dbReference type="RefSeq" id="WP_084069711.1">
    <property type="nucleotide sequence ID" value="NZ_FWXY01000012.1"/>
</dbReference>
<gene>
    <name evidence="14" type="ORF">SAMN02746065_11295</name>
</gene>
<evidence type="ECO:0000256" key="8">
    <source>
        <dbReference type="ARBA" id="ARBA00023125"/>
    </source>
</evidence>
<dbReference type="SMART" id="SM00382">
    <property type="entry name" value="AAA"/>
    <property type="match status" value="1"/>
</dbReference>
<dbReference type="GO" id="GO:0005737">
    <property type="term" value="C:cytoplasm"/>
    <property type="evidence" value="ECO:0007669"/>
    <property type="project" value="UniProtKB-SubCell"/>
</dbReference>
<evidence type="ECO:0000256" key="10">
    <source>
        <dbReference type="ARBA" id="ARBA00023163"/>
    </source>
</evidence>
<protein>
    <submittedName>
        <fullName evidence="14">Two component, sigma54 specific, transcriptional regulator, Fis family</fullName>
    </submittedName>
</protein>
<dbReference type="InterPro" id="IPR058031">
    <property type="entry name" value="AAA_lid_NorR"/>
</dbReference>
<keyword evidence="5" id="KW-0067">ATP-binding</keyword>
<feature type="domain" description="Response regulatory" evidence="13">
    <location>
        <begin position="5"/>
        <end position="119"/>
    </location>
</feature>
<dbReference type="InterPro" id="IPR025944">
    <property type="entry name" value="Sigma_54_int_dom_CS"/>
</dbReference>
<dbReference type="SMART" id="SM00448">
    <property type="entry name" value="REC"/>
    <property type="match status" value="1"/>
</dbReference>
<evidence type="ECO:0000256" key="7">
    <source>
        <dbReference type="ARBA" id="ARBA00023015"/>
    </source>
</evidence>
<evidence type="ECO:0000256" key="4">
    <source>
        <dbReference type="ARBA" id="ARBA00022741"/>
    </source>
</evidence>
<dbReference type="InterPro" id="IPR009057">
    <property type="entry name" value="Homeodomain-like_sf"/>
</dbReference>
<dbReference type="SUPFAM" id="SSF52540">
    <property type="entry name" value="P-loop containing nucleoside triphosphate hydrolases"/>
    <property type="match status" value="1"/>
</dbReference>
<dbReference type="Gene3D" id="3.40.50.300">
    <property type="entry name" value="P-loop containing nucleotide triphosphate hydrolases"/>
    <property type="match status" value="1"/>
</dbReference>
<dbReference type="InterPro" id="IPR003593">
    <property type="entry name" value="AAA+_ATPase"/>
</dbReference>
<dbReference type="PROSITE" id="PS00675">
    <property type="entry name" value="SIGMA54_INTERACT_1"/>
    <property type="match status" value="1"/>
</dbReference>
<dbReference type="SUPFAM" id="SSF46689">
    <property type="entry name" value="Homeodomain-like"/>
    <property type="match status" value="1"/>
</dbReference>
<evidence type="ECO:0000256" key="1">
    <source>
        <dbReference type="ARBA" id="ARBA00004496"/>
    </source>
</evidence>
<dbReference type="InterPro" id="IPR001789">
    <property type="entry name" value="Sig_transdc_resp-reg_receiver"/>
</dbReference>
<dbReference type="Gene3D" id="1.10.10.60">
    <property type="entry name" value="Homeodomain-like"/>
    <property type="match status" value="1"/>
</dbReference>
<evidence type="ECO:0000259" key="12">
    <source>
        <dbReference type="PROSITE" id="PS50045"/>
    </source>
</evidence>
<evidence type="ECO:0000259" key="13">
    <source>
        <dbReference type="PROSITE" id="PS50110"/>
    </source>
</evidence>
<dbReference type="InterPro" id="IPR025662">
    <property type="entry name" value="Sigma_54_int_dom_ATP-bd_1"/>
</dbReference>
<dbReference type="Proteomes" id="UP000192418">
    <property type="component" value="Unassembled WGS sequence"/>
</dbReference>
<comment type="subcellular location">
    <subcellularLocation>
        <location evidence="1">Cytoplasm</location>
    </subcellularLocation>
</comment>
<sequence length="453" mass="51234">MNEFEILIVDDEEAMRESLSAWLVREGYRVTTASSGPNALDSLEKHLSQLVLVDMRMPGMDGLELLREIKTAYPEVMVVMITAYGSIESAIKAMKQGASDYLLKPFDPEQLIVLIEKLAAQRALKDENQRLRRCLSEQEDVWMEDLLGQSSAMRAVFQQIEDIAQSNTPVFITGETGTGKELVARAIHLRSKRLFSPFVAINCGAVTETLLESELFGHERGAFTGATQVRRGRIELADTGTLFLDEVGEISPRMQVTLLRVLEKKTFFRLGGSQEIHSDFRLICATHRDISALIESRAFRRDFYFRINVINIDIPPLRDRIEDIPLLALHFLEKFSREMGKNVEGLSPEAFELLTKYDWPGNVRELKNVMERAVVLCKEPTVKKSLLTFLRPERQLPGEGGLEKDLIRLSDVEASHIKHTLGACGGNVSKCAELLNIDRGTLSRKIKKYRIKK</sequence>
<dbReference type="FunFam" id="3.40.50.300:FF:000006">
    <property type="entry name" value="DNA-binding transcriptional regulator NtrC"/>
    <property type="match status" value="1"/>
</dbReference>
<accession>A0A1W2CKL6</accession>
<dbReference type="Pfam" id="PF00072">
    <property type="entry name" value="Response_reg"/>
    <property type="match status" value="1"/>
</dbReference>
<keyword evidence="6" id="KW-0902">Two-component regulatory system</keyword>
<dbReference type="InterPro" id="IPR025943">
    <property type="entry name" value="Sigma_54_int_dom_ATP-bd_2"/>
</dbReference>
<proteinExistence type="predicted"/>
<evidence type="ECO:0000313" key="15">
    <source>
        <dbReference type="Proteomes" id="UP000192418"/>
    </source>
</evidence>
<dbReference type="PRINTS" id="PR01590">
    <property type="entry name" value="HTHFIS"/>
</dbReference>
<dbReference type="Pfam" id="PF25601">
    <property type="entry name" value="AAA_lid_14"/>
    <property type="match status" value="1"/>
</dbReference>
<dbReference type="Gene3D" id="1.10.8.60">
    <property type="match status" value="1"/>
</dbReference>
<dbReference type="InterPro" id="IPR011006">
    <property type="entry name" value="CheY-like_superfamily"/>
</dbReference>
<dbReference type="PANTHER" id="PTHR32071">
    <property type="entry name" value="TRANSCRIPTIONAL REGULATORY PROTEIN"/>
    <property type="match status" value="1"/>
</dbReference>
<dbReference type="InterPro" id="IPR002197">
    <property type="entry name" value="HTH_Fis"/>
</dbReference>
<feature type="modified residue" description="4-aspartylphosphate" evidence="11">
    <location>
        <position position="54"/>
    </location>
</feature>
<dbReference type="GO" id="GO:0005524">
    <property type="term" value="F:ATP binding"/>
    <property type="evidence" value="ECO:0007669"/>
    <property type="project" value="UniProtKB-KW"/>
</dbReference>
<evidence type="ECO:0000256" key="11">
    <source>
        <dbReference type="PROSITE-ProRule" id="PRU00169"/>
    </source>
</evidence>
<dbReference type="AlphaFoldDB" id="A0A1W2CKL6"/>
<organism evidence="14 15">
    <name type="scientific">Desulfocicer vacuolatum DSM 3385</name>
    <dbReference type="NCBI Taxonomy" id="1121400"/>
    <lineage>
        <taxon>Bacteria</taxon>
        <taxon>Pseudomonadati</taxon>
        <taxon>Thermodesulfobacteriota</taxon>
        <taxon>Desulfobacteria</taxon>
        <taxon>Desulfobacterales</taxon>
        <taxon>Desulfobacteraceae</taxon>
        <taxon>Desulfocicer</taxon>
    </lineage>
</organism>
<feature type="domain" description="Sigma-54 factor interaction" evidence="12">
    <location>
        <begin position="146"/>
        <end position="375"/>
    </location>
</feature>
<keyword evidence="9" id="KW-0010">Activator</keyword>
<keyword evidence="10" id="KW-0804">Transcription</keyword>
<name>A0A1W2CKL6_9BACT</name>
<evidence type="ECO:0000256" key="5">
    <source>
        <dbReference type="ARBA" id="ARBA00022840"/>
    </source>
</evidence>
<evidence type="ECO:0000256" key="6">
    <source>
        <dbReference type="ARBA" id="ARBA00023012"/>
    </source>
</evidence>
<dbReference type="PROSITE" id="PS00688">
    <property type="entry name" value="SIGMA54_INTERACT_3"/>
    <property type="match status" value="1"/>
</dbReference>